<comment type="caution">
    <text evidence="7">The sequence shown here is derived from an EMBL/GenBank/DDBJ whole genome shotgun (WGS) entry which is preliminary data.</text>
</comment>
<dbReference type="SUPFAM" id="SSF48264">
    <property type="entry name" value="Cytochrome P450"/>
    <property type="match status" value="1"/>
</dbReference>
<name>A0ABR2D2G3_9ROSI</name>
<evidence type="ECO:0008006" key="9">
    <source>
        <dbReference type="Google" id="ProtNLM"/>
    </source>
</evidence>
<evidence type="ECO:0000256" key="4">
    <source>
        <dbReference type="ARBA" id="ARBA00022989"/>
    </source>
</evidence>
<protein>
    <recommendedName>
        <fullName evidence="9">Cytochrome P450</fullName>
    </recommendedName>
</protein>
<reference evidence="7 8" key="1">
    <citation type="journal article" date="2024" name="G3 (Bethesda)">
        <title>Genome assembly of Hibiscus sabdariffa L. provides insights into metabolisms of medicinal natural products.</title>
        <authorList>
            <person name="Kim T."/>
        </authorList>
    </citation>
    <scope>NUCLEOTIDE SEQUENCE [LARGE SCALE GENOMIC DNA]</scope>
    <source>
        <strain evidence="7">TK-2024</strain>
        <tissue evidence="7">Old leaves</tissue>
    </source>
</reference>
<proteinExistence type="inferred from homology"/>
<gene>
    <name evidence="7" type="ORF">V6N12_054857</name>
</gene>
<evidence type="ECO:0000256" key="2">
    <source>
        <dbReference type="ARBA" id="ARBA00010617"/>
    </source>
</evidence>
<keyword evidence="6" id="KW-0472">Membrane</keyword>
<evidence type="ECO:0000256" key="6">
    <source>
        <dbReference type="ARBA" id="ARBA00023136"/>
    </source>
</evidence>
<sequence length="217" mass="24504">MQLFGNSSRHAFLWKLSQKYCSLLYLRLGCKPTIVVSTAKICRLSGDSRSVNLSEAMMCLSSTTICRVGFGKRYDEEGAQEDIIDVLPQISKDDDFPFDLTIDHIKAILSWLSHLYHTSAATVTWVMSFLMKNPKCLKRTQAEVRSFIGKKGFLKEDDLQSLTYLKGVIKETFRLQPIAPLLVPRETLRKCSIGGYEVPAKCLVHVNAWAIGRDPEP</sequence>
<comment type="similarity">
    <text evidence="2">Belongs to the cytochrome P450 family.</text>
</comment>
<dbReference type="PANTHER" id="PTHR47956">
    <property type="entry name" value="CYTOCHROME P450 71B11-RELATED"/>
    <property type="match status" value="1"/>
</dbReference>
<keyword evidence="5" id="KW-0560">Oxidoreductase</keyword>
<keyword evidence="8" id="KW-1185">Reference proteome</keyword>
<keyword evidence="3" id="KW-0812">Transmembrane</keyword>
<evidence type="ECO:0000256" key="1">
    <source>
        <dbReference type="ARBA" id="ARBA00004167"/>
    </source>
</evidence>
<evidence type="ECO:0000313" key="8">
    <source>
        <dbReference type="Proteomes" id="UP001472677"/>
    </source>
</evidence>
<dbReference type="EMBL" id="JBBPBM010000038">
    <property type="protein sequence ID" value="KAK8527652.1"/>
    <property type="molecule type" value="Genomic_DNA"/>
</dbReference>
<evidence type="ECO:0000256" key="5">
    <source>
        <dbReference type="ARBA" id="ARBA00023002"/>
    </source>
</evidence>
<dbReference type="Proteomes" id="UP001472677">
    <property type="component" value="Unassembled WGS sequence"/>
</dbReference>
<evidence type="ECO:0000256" key="3">
    <source>
        <dbReference type="ARBA" id="ARBA00022692"/>
    </source>
</evidence>
<accession>A0ABR2D2G3</accession>
<dbReference type="InterPro" id="IPR001128">
    <property type="entry name" value="Cyt_P450"/>
</dbReference>
<dbReference type="InterPro" id="IPR036396">
    <property type="entry name" value="Cyt_P450_sf"/>
</dbReference>
<dbReference type="InterPro" id="IPR050193">
    <property type="entry name" value="Cytochrome_P450_71"/>
</dbReference>
<dbReference type="PANTHER" id="PTHR47956:SF141">
    <property type="entry name" value="CYTOCHROME P450 71B34-LIKE"/>
    <property type="match status" value="1"/>
</dbReference>
<dbReference type="Gene3D" id="1.10.630.10">
    <property type="entry name" value="Cytochrome P450"/>
    <property type="match status" value="1"/>
</dbReference>
<keyword evidence="4" id="KW-1133">Transmembrane helix</keyword>
<dbReference type="Pfam" id="PF00067">
    <property type="entry name" value="p450"/>
    <property type="match status" value="1"/>
</dbReference>
<organism evidence="7 8">
    <name type="scientific">Hibiscus sabdariffa</name>
    <name type="common">roselle</name>
    <dbReference type="NCBI Taxonomy" id="183260"/>
    <lineage>
        <taxon>Eukaryota</taxon>
        <taxon>Viridiplantae</taxon>
        <taxon>Streptophyta</taxon>
        <taxon>Embryophyta</taxon>
        <taxon>Tracheophyta</taxon>
        <taxon>Spermatophyta</taxon>
        <taxon>Magnoliopsida</taxon>
        <taxon>eudicotyledons</taxon>
        <taxon>Gunneridae</taxon>
        <taxon>Pentapetalae</taxon>
        <taxon>rosids</taxon>
        <taxon>malvids</taxon>
        <taxon>Malvales</taxon>
        <taxon>Malvaceae</taxon>
        <taxon>Malvoideae</taxon>
        <taxon>Hibiscus</taxon>
    </lineage>
</organism>
<evidence type="ECO:0000313" key="7">
    <source>
        <dbReference type="EMBL" id="KAK8527652.1"/>
    </source>
</evidence>
<comment type="subcellular location">
    <subcellularLocation>
        <location evidence="1">Membrane</location>
        <topology evidence="1">Single-pass membrane protein</topology>
    </subcellularLocation>
</comment>